<dbReference type="PANTHER" id="PTHR46652:SF3">
    <property type="entry name" value="LEUCINE-RICH REPEAT-CONTAINING PROTEIN 9"/>
    <property type="match status" value="1"/>
</dbReference>
<dbReference type="AlphaFoldDB" id="A0A949K1C2"/>
<feature type="compositionally biased region" description="Low complexity" evidence="3">
    <location>
        <begin position="75"/>
        <end position="93"/>
    </location>
</feature>
<feature type="compositionally biased region" description="Low complexity" evidence="3">
    <location>
        <begin position="36"/>
        <end position="50"/>
    </location>
</feature>
<keyword evidence="4" id="KW-1133">Transmembrane helix</keyword>
<keyword evidence="4" id="KW-0812">Transmembrane</keyword>
<sequence length="566" mass="63009">MDYNRCPECGMPLEPNAKKCTFCGKKVKPKKGSPATINTYGNNNTSNNETYAGPPYQKQNTQGSAGSTSNSNRYSTNPNPGPNTNPNSNQNTSRMGNTGPARPAGSQYNPYDSFPGRGGAGYNSSKSNKLALTIILGVCVVVVLIGATVMAFQNAANRFYHQEYTLAEPPQNNYSSPEFSSNNGIDQVLEAVFDKPSAAVTEEEISAIRYLKISDNYDDGSIDIFFSDRDYYDYNGSDEYFDDYVNYTYVEDTYLEAEDLARFKGLTRLVLDGAYLEDISSYKAMQNLRGLFLYNTVYGYSNLEVFLDFPQLEGIGIDYITDLSGLDQFKNLKELNLYNSSFTNLEDILPVTSLEKLSIEENYVINSLEGVQDLPNLRYLDLFYNEALKDLSPISQCGGLTELSVDLDYAETIPDLSALTNLESLELGYFIDLSALNINKLPELKKINFYSGSFDESNFANICSLSQLERLNMNWCTLYCDTDNLANLTNLKHLGISENGISNIDFVESLGQLEYLDISLNKIQDISKLAGLSNLTYLDVSGNPVTDTSVLDQLEMEGVEVYNYDE</sequence>
<dbReference type="RefSeq" id="WP_238723037.1">
    <property type="nucleotide sequence ID" value="NZ_JAHQCW010000050.1"/>
</dbReference>
<name>A0A949K1C2_9FIRM</name>
<comment type="caution">
    <text evidence="5">The sequence shown here is derived from an EMBL/GenBank/DDBJ whole genome shotgun (WGS) entry which is preliminary data.</text>
</comment>
<evidence type="ECO:0000256" key="4">
    <source>
        <dbReference type="SAM" id="Phobius"/>
    </source>
</evidence>
<evidence type="ECO:0000313" key="6">
    <source>
        <dbReference type="Proteomes" id="UP000712157"/>
    </source>
</evidence>
<keyword evidence="2" id="KW-0677">Repeat</keyword>
<evidence type="ECO:0000256" key="1">
    <source>
        <dbReference type="ARBA" id="ARBA00022614"/>
    </source>
</evidence>
<dbReference type="SMART" id="SM00365">
    <property type="entry name" value="LRR_SD22"/>
    <property type="match status" value="3"/>
</dbReference>
<protein>
    <submittedName>
        <fullName evidence="5">Leucine-rich repeat domain-containing protein</fullName>
    </submittedName>
</protein>
<feature type="transmembrane region" description="Helical" evidence="4">
    <location>
        <begin position="130"/>
        <end position="152"/>
    </location>
</feature>
<keyword evidence="4" id="KW-0472">Membrane</keyword>
<feature type="region of interest" description="Disordered" evidence="3">
    <location>
        <begin position="27"/>
        <end position="112"/>
    </location>
</feature>
<keyword evidence="6" id="KW-1185">Reference proteome</keyword>
<dbReference type="InterPro" id="IPR032675">
    <property type="entry name" value="LRR_dom_sf"/>
</dbReference>
<dbReference type="SUPFAM" id="SSF52058">
    <property type="entry name" value="L domain-like"/>
    <property type="match status" value="1"/>
</dbReference>
<evidence type="ECO:0000313" key="5">
    <source>
        <dbReference type="EMBL" id="MBU9739115.1"/>
    </source>
</evidence>
<evidence type="ECO:0000256" key="2">
    <source>
        <dbReference type="ARBA" id="ARBA00022737"/>
    </source>
</evidence>
<keyword evidence="1" id="KW-0433">Leucine-rich repeat</keyword>
<dbReference type="InterPro" id="IPR001611">
    <property type="entry name" value="Leu-rich_rpt"/>
</dbReference>
<dbReference type="EMBL" id="JAHQCW010000050">
    <property type="protein sequence ID" value="MBU9739115.1"/>
    <property type="molecule type" value="Genomic_DNA"/>
</dbReference>
<gene>
    <name evidence="5" type="ORF">KTH89_21490</name>
</gene>
<proteinExistence type="predicted"/>
<reference evidence="5" key="1">
    <citation type="submission" date="2021-06" db="EMBL/GenBank/DDBJ databases">
        <title>Description of novel taxa of the family Lachnospiraceae.</title>
        <authorList>
            <person name="Chaplin A.V."/>
            <person name="Sokolova S.R."/>
            <person name="Pikina A.P."/>
            <person name="Korzhanova M."/>
            <person name="Belova V."/>
            <person name="Korostin D."/>
            <person name="Efimov B.A."/>
        </authorList>
    </citation>
    <scope>NUCLEOTIDE SEQUENCE</scope>
    <source>
        <strain evidence="5">ASD5720</strain>
    </source>
</reference>
<accession>A0A949K1C2</accession>
<dbReference type="Pfam" id="PF13855">
    <property type="entry name" value="LRR_8"/>
    <property type="match status" value="1"/>
</dbReference>
<dbReference type="PROSITE" id="PS51450">
    <property type="entry name" value="LRR"/>
    <property type="match status" value="3"/>
</dbReference>
<dbReference type="Proteomes" id="UP000712157">
    <property type="component" value="Unassembled WGS sequence"/>
</dbReference>
<dbReference type="InterPro" id="IPR050836">
    <property type="entry name" value="SDS22/Internalin_LRR"/>
</dbReference>
<organism evidence="5 6">
    <name type="scientific">Diplocloster agilis</name>
    <dbReference type="NCBI Taxonomy" id="2850323"/>
    <lineage>
        <taxon>Bacteria</taxon>
        <taxon>Bacillati</taxon>
        <taxon>Bacillota</taxon>
        <taxon>Clostridia</taxon>
        <taxon>Lachnospirales</taxon>
        <taxon>Lachnospiraceae</taxon>
        <taxon>Diplocloster</taxon>
    </lineage>
</organism>
<feature type="compositionally biased region" description="Polar residues" evidence="3">
    <location>
        <begin position="57"/>
        <end position="74"/>
    </location>
</feature>
<evidence type="ECO:0000256" key="3">
    <source>
        <dbReference type="SAM" id="MobiDB-lite"/>
    </source>
</evidence>
<dbReference type="Gene3D" id="3.80.10.10">
    <property type="entry name" value="Ribonuclease Inhibitor"/>
    <property type="match status" value="1"/>
</dbReference>
<dbReference type="PANTHER" id="PTHR46652">
    <property type="entry name" value="LEUCINE-RICH REPEAT AND IQ DOMAIN-CONTAINING PROTEIN 1-RELATED"/>
    <property type="match status" value="1"/>
</dbReference>